<dbReference type="InterPro" id="IPR011990">
    <property type="entry name" value="TPR-like_helical_dom_sf"/>
</dbReference>
<protein>
    <submittedName>
        <fullName evidence="5">AfsR/SARP family transcriptional regulator</fullName>
    </submittedName>
</protein>
<dbReference type="AlphaFoldDB" id="A0A5D0UIK6"/>
<dbReference type="CDD" id="cd15831">
    <property type="entry name" value="BTAD"/>
    <property type="match status" value="1"/>
</dbReference>
<dbReference type="InterPro" id="IPR001867">
    <property type="entry name" value="OmpR/PhoB-type_DNA-bd"/>
</dbReference>
<dbReference type="PROSITE" id="PS51755">
    <property type="entry name" value="OMPR_PHOB"/>
    <property type="match status" value="1"/>
</dbReference>
<name>A0A5D0UIK6_9ACTN</name>
<dbReference type="Pfam" id="PF03704">
    <property type="entry name" value="BTAD"/>
    <property type="match status" value="1"/>
</dbReference>
<dbReference type="Proteomes" id="UP000322634">
    <property type="component" value="Unassembled WGS sequence"/>
</dbReference>
<evidence type="ECO:0000256" key="3">
    <source>
        <dbReference type="PROSITE-ProRule" id="PRU01091"/>
    </source>
</evidence>
<dbReference type="InterPro" id="IPR036388">
    <property type="entry name" value="WH-like_DNA-bd_sf"/>
</dbReference>
<evidence type="ECO:0000259" key="4">
    <source>
        <dbReference type="PROSITE" id="PS51755"/>
    </source>
</evidence>
<dbReference type="Pfam" id="PF25872">
    <property type="entry name" value="HTH_77"/>
    <property type="match status" value="1"/>
</dbReference>
<dbReference type="RefSeq" id="WP_148348772.1">
    <property type="nucleotide sequence ID" value="NZ_JBHSBF010000003.1"/>
</dbReference>
<dbReference type="PRINTS" id="PR00364">
    <property type="entry name" value="DISEASERSIST"/>
</dbReference>
<feature type="domain" description="OmpR/PhoB-type" evidence="4">
    <location>
        <begin position="1"/>
        <end position="96"/>
    </location>
</feature>
<keyword evidence="6" id="KW-1185">Reference proteome</keyword>
<dbReference type="GO" id="GO:0000160">
    <property type="term" value="P:phosphorelay signal transduction system"/>
    <property type="evidence" value="ECO:0007669"/>
    <property type="project" value="InterPro"/>
</dbReference>
<dbReference type="InterPro" id="IPR027417">
    <property type="entry name" value="P-loop_NTPase"/>
</dbReference>
<sequence length="1087" mass="113351">MRFGVLGTVSVWTDDGRTVRVPGVKVRALLAALLVHEGDPVSGDRLIDWLWGDAPPAGPAAALAVKVSQLRRALADAEPGGRALVRSPPPGYRLDAAAVDAREFARLVAEAGRAAGPEPKAALLSGALALWRGPAYADVADEPFAGPVIAKLTEQRLTAVEDLAEARLALGEHAAAVAELDALLAGHPLRERARALHMLALYRSGRQADALAGFDATRARLADELGLDPGAELTALRAAILRQDAALDPPPPSVAVAPPTTNLPAALTPLIGRDEAVAEVGALVEAGRLVTLTGVGGVGKTRLAEAAAAGRTGAFADGVWLVELASFDRADDPDAADCLADTIMAVLGIRDAAAPGDAASAAERLARALRVRRLLLVLDNCEHVVEPVAELVSGLLAAVPGLSVLATGREPLGLAGEVVWSVPPLDVPEPGAEAGAGAAGLERYGAVRLFAARASAAMRGFALSEENADAVAELCRRLDGLPLALELAATRVRALGVGGLVAGLDDRFRTLGHGYRDAPPRQRTLLAVIDWSWRLLTEPERLVLRRLAAHADGCTSEAAAAVCATDDDVLDVLSRLVDRSLVVADHGPDGPRFRLLESVAAFCVARMADAGELDAVRRRHREYYADLAERAEDHLYGHGQRDWLTRLDADGANLRAALDGSIQEGAAATALRMVNALARHWFLRGRLAELDRSAQAALGLPGDVPPSARATALAWRTAASFLLGDVGGWCERHAAVISALDAADDADPVRRGRAEWLLAYAEIDLGDVAAVGERIDRVLAAAETAGDAWTQAAALALRAKHAHIVGDFPALDEAGERAADLFRRLGDRWGLLQATEWLAASAALRGDHDRAAAIHRESLAIAEELGLWTEAAGQLAWLGWNAMQRGDLAAALDLSGRGLRLAVRQDAPLTVVFARLGVAFAARRQGDLDTAERELRTIIATADRRDDGPGLPLYLPGALIELGRVALSRGDAAAAGRRLREAFAAAARLGAVRDTAAALDGLAAVAVAAGRPDDAALLLGAAASARESTDTLVAPSDRSEIDGTAAAVRAALGGEAFDKASARGRTLGPAEMKALAEGQDGAEISIR</sequence>
<dbReference type="GO" id="GO:0003677">
    <property type="term" value="F:DNA binding"/>
    <property type="evidence" value="ECO:0007669"/>
    <property type="project" value="UniProtKB-UniRule"/>
</dbReference>
<reference evidence="5 6" key="1">
    <citation type="submission" date="2019-08" db="EMBL/GenBank/DDBJ databases">
        <title>Actinomadura sp. nov. CYP1-5 isolated from mountain soil.</title>
        <authorList>
            <person name="Songsumanus A."/>
            <person name="Kuncharoen N."/>
            <person name="Kudo T."/>
            <person name="Yuki M."/>
            <person name="Igarashi Y."/>
            <person name="Tanasupawat S."/>
        </authorList>
    </citation>
    <scope>NUCLEOTIDE SEQUENCE [LARGE SCALE GENOMIC DNA]</scope>
    <source>
        <strain evidence="5 6">GKU157</strain>
    </source>
</reference>
<dbReference type="OrthoDB" id="3194665at2"/>
<evidence type="ECO:0000256" key="1">
    <source>
        <dbReference type="ARBA" id="ARBA00005820"/>
    </source>
</evidence>
<evidence type="ECO:0000256" key="2">
    <source>
        <dbReference type="ARBA" id="ARBA00023125"/>
    </source>
</evidence>
<dbReference type="Gene3D" id="3.40.50.300">
    <property type="entry name" value="P-loop containing nucleotide triphosphate hydrolases"/>
    <property type="match status" value="1"/>
</dbReference>
<organism evidence="5 6">
    <name type="scientific">Actinomadura syzygii</name>
    <dbReference type="NCBI Taxonomy" id="1427538"/>
    <lineage>
        <taxon>Bacteria</taxon>
        <taxon>Bacillati</taxon>
        <taxon>Actinomycetota</taxon>
        <taxon>Actinomycetes</taxon>
        <taxon>Streptosporangiales</taxon>
        <taxon>Thermomonosporaceae</taxon>
        <taxon>Actinomadura</taxon>
    </lineage>
</organism>
<dbReference type="Gene3D" id="1.25.40.10">
    <property type="entry name" value="Tetratricopeptide repeat domain"/>
    <property type="match status" value="2"/>
</dbReference>
<dbReference type="InterPro" id="IPR058852">
    <property type="entry name" value="HTH_77"/>
</dbReference>
<gene>
    <name evidence="5" type="ORF">FXF65_06490</name>
</gene>
<comment type="caution">
    <text evidence="5">The sequence shown here is derived from an EMBL/GenBank/DDBJ whole genome shotgun (WGS) entry which is preliminary data.</text>
</comment>
<evidence type="ECO:0000313" key="6">
    <source>
        <dbReference type="Proteomes" id="UP000322634"/>
    </source>
</evidence>
<dbReference type="InterPro" id="IPR005158">
    <property type="entry name" value="BTAD"/>
</dbReference>
<keyword evidence="2 3" id="KW-0238">DNA-binding</keyword>
<dbReference type="SUPFAM" id="SSF46894">
    <property type="entry name" value="C-terminal effector domain of the bipartite response regulators"/>
    <property type="match status" value="1"/>
</dbReference>
<proteinExistence type="inferred from homology"/>
<dbReference type="SUPFAM" id="SSF48452">
    <property type="entry name" value="TPR-like"/>
    <property type="match status" value="3"/>
</dbReference>
<dbReference type="SMART" id="SM01043">
    <property type="entry name" value="BTAD"/>
    <property type="match status" value="1"/>
</dbReference>
<dbReference type="SUPFAM" id="SSF52540">
    <property type="entry name" value="P-loop containing nucleoside triphosphate hydrolases"/>
    <property type="match status" value="1"/>
</dbReference>
<feature type="DNA-binding region" description="OmpR/PhoB-type" evidence="3">
    <location>
        <begin position="1"/>
        <end position="96"/>
    </location>
</feature>
<dbReference type="InterPro" id="IPR016032">
    <property type="entry name" value="Sig_transdc_resp-reg_C-effctor"/>
</dbReference>
<comment type="similarity">
    <text evidence="1">Belongs to the AfsR/DnrI/RedD regulatory family.</text>
</comment>
<evidence type="ECO:0000313" key="5">
    <source>
        <dbReference type="EMBL" id="TYC17630.1"/>
    </source>
</evidence>
<dbReference type="Gene3D" id="1.10.10.10">
    <property type="entry name" value="Winged helix-like DNA-binding domain superfamily/Winged helix DNA-binding domain"/>
    <property type="match status" value="1"/>
</dbReference>
<dbReference type="PANTHER" id="PTHR47691">
    <property type="entry name" value="REGULATOR-RELATED"/>
    <property type="match status" value="1"/>
</dbReference>
<accession>A0A5D0UIK6</accession>
<dbReference type="GO" id="GO:0006355">
    <property type="term" value="P:regulation of DNA-templated transcription"/>
    <property type="evidence" value="ECO:0007669"/>
    <property type="project" value="InterPro"/>
</dbReference>
<dbReference type="Pfam" id="PF00486">
    <property type="entry name" value="Trans_reg_C"/>
    <property type="match status" value="1"/>
</dbReference>
<dbReference type="EMBL" id="VSFF01000002">
    <property type="protein sequence ID" value="TYC17630.1"/>
    <property type="molecule type" value="Genomic_DNA"/>
</dbReference>
<dbReference type="PANTHER" id="PTHR47691:SF3">
    <property type="entry name" value="HTH-TYPE TRANSCRIPTIONAL REGULATOR RV0890C-RELATED"/>
    <property type="match status" value="1"/>
</dbReference>
<dbReference type="SMART" id="SM00862">
    <property type="entry name" value="Trans_reg_C"/>
    <property type="match status" value="1"/>
</dbReference>